<keyword evidence="3" id="KW-0227">DNA damage</keyword>
<dbReference type="Pfam" id="PF00730">
    <property type="entry name" value="HhH-GPD"/>
    <property type="match status" value="1"/>
</dbReference>
<evidence type="ECO:0000256" key="4">
    <source>
        <dbReference type="ARBA" id="ARBA00023204"/>
    </source>
</evidence>
<dbReference type="CDD" id="cd00056">
    <property type="entry name" value="ENDO3c"/>
    <property type="match status" value="1"/>
</dbReference>
<dbReference type="GO" id="GO:0008725">
    <property type="term" value="F:DNA-3-methyladenine glycosylase activity"/>
    <property type="evidence" value="ECO:0007669"/>
    <property type="project" value="TreeGrafter"/>
</dbReference>
<dbReference type="OrthoDB" id="9811249at2"/>
<dbReference type="SMART" id="SM00478">
    <property type="entry name" value="ENDO3c"/>
    <property type="match status" value="1"/>
</dbReference>
<evidence type="ECO:0000256" key="2">
    <source>
        <dbReference type="ARBA" id="ARBA00012000"/>
    </source>
</evidence>
<evidence type="ECO:0000256" key="3">
    <source>
        <dbReference type="ARBA" id="ARBA00022763"/>
    </source>
</evidence>
<dbReference type="InterPro" id="IPR011257">
    <property type="entry name" value="DNA_glycosylase"/>
</dbReference>
<dbReference type="STRING" id="858640.A3K86_21105"/>
<evidence type="ECO:0000313" key="6">
    <source>
        <dbReference type="EMBL" id="OAN11716.1"/>
    </source>
</evidence>
<protein>
    <recommendedName>
        <fullName evidence="2">DNA-3-methyladenine glycosylase II</fullName>
        <ecNumber evidence="2">3.2.2.21</ecNumber>
    </recommendedName>
</protein>
<dbReference type="SUPFAM" id="SSF48150">
    <property type="entry name" value="DNA-glycosylase"/>
    <property type="match status" value="1"/>
</dbReference>
<reference evidence="6 7" key="1">
    <citation type="submission" date="2016-03" db="EMBL/GenBank/DDBJ databases">
        <title>Photobacterium proteolyticum sp. nov. a protease producing bacterium isolated from ocean sediments of Laizhou Bay.</title>
        <authorList>
            <person name="Li Y."/>
        </authorList>
    </citation>
    <scope>NUCLEOTIDE SEQUENCE [LARGE SCALE GENOMIC DNA]</scope>
    <source>
        <strain evidence="6 7">R-40508</strain>
    </source>
</reference>
<evidence type="ECO:0000313" key="7">
    <source>
        <dbReference type="Proteomes" id="UP000078503"/>
    </source>
</evidence>
<dbReference type="GO" id="GO:0032993">
    <property type="term" value="C:protein-DNA complex"/>
    <property type="evidence" value="ECO:0007669"/>
    <property type="project" value="TreeGrafter"/>
</dbReference>
<dbReference type="EMBL" id="LVHF01000033">
    <property type="protein sequence ID" value="OAN11716.1"/>
    <property type="molecule type" value="Genomic_DNA"/>
</dbReference>
<keyword evidence="7" id="KW-1185">Reference proteome</keyword>
<evidence type="ECO:0000259" key="5">
    <source>
        <dbReference type="SMART" id="SM00478"/>
    </source>
</evidence>
<dbReference type="InterPro" id="IPR003265">
    <property type="entry name" value="HhH-GPD_domain"/>
</dbReference>
<dbReference type="GO" id="GO:0006307">
    <property type="term" value="P:DNA alkylation repair"/>
    <property type="evidence" value="ECO:0007669"/>
    <property type="project" value="TreeGrafter"/>
</dbReference>
<dbReference type="EC" id="3.2.2.21" evidence="2"/>
<dbReference type="InterPro" id="IPR051912">
    <property type="entry name" value="Alkylbase_DNA_Glycosylase/TA"/>
</dbReference>
<organism evidence="6 7">
    <name type="scientific">Photobacterium jeanii</name>
    <dbReference type="NCBI Taxonomy" id="858640"/>
    <lineage>
        <taxon>Bacteria</taxon>
        <taxon>Pseudomonadati</taxon>
        <taxon>Pseudomonadota</taxon>
        <taxon>Gammaproteobacteria</taxon>
        <taxon>Vibrionales</taxon>
        <taxon>Vibrionaceae</taxon>
        <taxon>Photobacterium</taxon>
    </lineage>
</organism>
<dbReference type="PANTHER" id="PTHR43003">
    <property type="entry name" value="DNA-3-METHYLADENINE GLYCOSYLASE"/>
    <property type="match status" value="1"/>
</dbReference>
<dbReference type="GO" id="GO:0006285">
    <property type="term" value="P:base-excision repair, AP site formation"/>
    <property type="evidence" value="ECO:0007669"/>
    <property type="project" value="TreeGrafter"/>
</dbReference>
<comment type="caution">
    <text evidence="6">The sequence shown here is derived from an EMBL/GenBank/DDBJ whole genome shotgun (WGS) entry which is preliminary data.</text>
</comment>
<dbReference type="PANTHER" id="PTHR43003:SF5">
    <property type="entry name" value="DNA-3-METHYLADENINE GLYCOSYLASE"/>
    <property type="match status" value="1"/>
</dbReference>
<evidence type="ECO:0000256" key="1">
    <source>
        <dbReference type="ARBA" id="ARBA00000086"/>
    </source>
</evidence>
<keyword evidence="4" id="KW-0234">DNA repair</keyword>
<dbReference type="Gene3D" id="1.10.1670.40">
    <property type="match status" value="1"/>
</dbReference>
<gene>
    <name evidence="6" type="ORF">A3K86_21105</name>
</gene>
<comment type="catalytic activity">
    <reaction evidence="1">
        <text>Hydrolysis of alkylated DNA, releasing 3-methyladenine, 3-methylguanine, 7-methylguanine and 7-methyladenine.</text>
        <dbReference type="EC" id="3.2.2.21"/>
    </reaction>
</comment>
<proteinExistence type="predicted"/>
<name>A0A178K3N4_9GAMM</name>
<dbReference type="Proteomes" id="UP000078503">
    <property type="component" value="Unassembled WGS sequence"/>
</dbReference>
<feature type="domain" description="HhH-GPD" evidence="5">
    <location>
        <begin position="47"/>
        <end position="202"/>
    </location>
</feature>
<dbReference type="GO" id="GO:0032131">
    <property type="term" value="F:alkylated DNA binding"/>
    <property type="evidence" value="ECO:0007669"/>
    <property type="project" value="TreeGrafter"/>
</dbReference>
<dbReference type="GO" id="GO:0043916">
    <property type="term" value="F:DNA-7-methylguanine glycosylase activity"/>
    <property type="evidence" value="ECO:0007669"/>
    <property type="project" value="TreeGrafter"/>
</dbReference>
<dbReference type="AlphaFoldDB" id="A0A178K3N4"/>
<accession>A0A178K3N4</accession>
<sequence>MNEIQLQQGILALADIDKDVASALEEYGFPPPRNIPAGFESLLSIIVSQQISTEASKAIMGRVRDLTPVLTAEAFLALEPDAIRGAGLSRPKVKYSLSLAEAIVERRFEPDALIEMDDSSAIKAITELKGFGQWSAEIYLMFALGRCDIFPADDLALQVALGRLKGFAEKPTAKQTREIVNTWTPWRTAGALFLWHYYRGAPA</sequence>
<dbReference type="Gene3D" id="1.10.340.30">
    <property type="entry name" value="Hypothetical protein, domain 2"/>
    <property type="match status" value="1"/>
</dbReference>